<proteinExistence type="inferred from homology"/>
<dbReference type="SUPFAM" id="SSF56014">
    <property type="entry name" value="Nitrite and sulphite reductase 4Fe-4S domain-like"/>
    <property type="match status" value="1"/>
</dbReference>
<dbReference type="HAMAP" id="MF_00159">
    <property type="entry name" value="IspG"/>
    <property type="match status" value="1"/>
</dbReference>
<sequence length="417" mass="44744">MTGYFSSPFPRRTSVGVDVGGVMVGGGAPVVVQSMTNTDTADVDQTVAQIAALHRAGSEIVRITVDRDESAAAVPAIRERLERLGINVPLVGDFHYIGHKLLADHPSCAEALAKYRINPGNVGFKDKKDRQFAAIVEMAIRYDKPVRIGVNWGSLDQELLTRLMDDNQRRGFPLTAQEVTREAIVRSAILSAEMAEEIGLGREKIILSAKVSGVQDLIAVYTELATRSNHALHLGLTEAGMGSKGIVASSAAMGILLQQGIGDTIRISLTPEPNGDRTREVQVSQELLQTMGFRQFVPIVAACPGCGRTTSTVFQELAQNIQADLRKNMPVWREKYPGVENLKVAVMGCIVNGPGESKLADIGISLPGTGETPTAPVFVDGRKAATLRGPSIAADFEKMVADYIEQRFGQPGKAAAE</sequence>
<feature type="binding site" evidence="7">
    <location>
        <position position="306"/>
    </location>
    <ligand>
        <name>[4Fe-4S] cluster</name>
        <dbReference type="ChEBI" id="CHEBI:49883"/>
    </ligand>
</feature>
<feature type="domain" description="IspG TIM-barrel" evidence="8">
    <location>
        <begin position="17"/>
        <end position="284"/>
    </location>
</feature>
<dbReference type="NCBIfam" id="TIGR00612">
    <property type="entry name" value="ispG_gcpE"/>
    <property type="match status" value="1"/>
</dbReference>
<comment type="similarity">
    <text evidence="7">Belongs to the IspG family.</text>
</comment>
<dbReference type="GO" id="GO:0005506">
    <property type="term" value="F:iron ion binding"/>
    <property type="evidence" value="ECO:0007669"/>
    <property type="project" value="InterPro"/>
</dbReference>
<evidence type="ECO:0000256" key="7">
    <source>
        <dbReference type="HAMAP-Rule" id="MF_00159"/>
    </source>
</evidence>
<dbReference type="GO" id="GO:0016114">
    <property type="term" value="P:terpenoid biosynthetic process"/>
    <property type="evidence" value="ECO:0007669"/>
    <property type="project" value="InterPro"/>
</dbReference>
<keyword evidence="2 7" id="KW-0479">Metal-binding</keyword>
<dbReference type="InterPro" id="IPR045854">
    <property type="entry name" value="NO2/SO3_Rdtase_4Fe4S_sf"/>
</dbReference>
<protein>
    <recommendedName>
        <fullName evidence="7">4-hydroxy-3-methylbut-2-en-1-yl diphosphate synthase (flavodoxin)</fullName>
        <ecNumber evidence="7">1.17.7.3</ecNumber>
    </recommendedName>
    <alternativeName>
        <fullName evidence="7">1-hydroxy-2-methyl-2-(E)-butenyl 4-diphosphate synthase</fullName>
    </alternativeName>
</protein>
<reference evidence="10 11" key="1">
    <citation type="submission" date="2017-08" db="EMBL/GenBank/DDBJ databases">
        <title>Mesorhizobium wenxinae sp. nov., a novel rhizobial species isolated from root nodules of chickpea (Cicer arietinum L.).</title>
        <authorList>
            <person name="Zhang J."/>
        </authorList>
    </citation>
    <scope>NUCLEOTIDE SEQUENCE [LARGE SCALE GENOMIC DNA]</scope>
    <source>
        <strain evidence="11">WYCCWR 10019</strain>
    </source>
</reference>
<dbReference type="Gene3D" id="3.20.20.20">
    <property type="entry name" value="Dihydropteroate synthase-like"/>
    <property type="match status" value="1"/>
</dbReference>
<keyword evidence="4 7" id="KW-0408">Iron</keyword>
<evidence type="ECO:0000259" key="9">
    <source>
        <dbReference type="Pfam" id="PF26540"/>
    </source>
</evidence>
<dbReference type="Proteomes" id="UP000215931">
    <property type="component" value="Unassembled WGS sequence"/>
</dbReference>
<dbReference type="EC" id="1.17.7.3" evidence="7"/>
<keyword evidence="3 7" id="KW-0560">Oxidoreductase</keyword>
<feature type="binding site" evidence="7">
    <location>
        <position position="356"/>
    </location>
    <ligand>
        <name>[4Fe-4S] cluster</name>
        <dbReference type="ChEBI" id="CHEBI:49883"/>
    </ligand>
</feature>
<name>A0A271KLI6_9HYPH</name>
<keyword evidence="6 7" id="KW-0414">Isoprene biosynthesis</keyword>
<feature type="binding site" evidence="7">
    <location>
        <position position="303"/>
    </location>
    <ligand>
        <name>[4Fe-4S] cluster</name>
        <dbReference type="ChEBI" id="CHEBI:49883"/>
    </ligand>
</feature>
<dbReference type="Pfam" id="PF26540">
    <property type="entry name" value="GcpE_C"/>
    <property type="match status" value="1"/>
</dbReference>
<dbReference type="EMBL" id="NPKH01000014">
    <property type="protein sequence ID" value="PAP96556.1"/>
    <property type="molecule type" value="Genomic_DNA"/>
</dbReference>
<dbReference type="Gene3D" id="3.30.413.10">
    <property type="entry name" value="Sulfite Reductase Hemoprotein, domain 1"/>
    <property type="match status" value="1"/>
</dbReference>
<gene>
    <name evidence="7" type="primary">ispG</name>
    <name evidence="10" type="ORF">CIT31_06615</name>
</gene>
<dbReference type="NCBIfam" id="NF001540">
    <property type="entry name" value="PRK00366.1"/>
    <property type="match status" value="1"/>
</dbReference>
<dbReference type="OrthoDB" id="9803214at2"/>
<dbReference type="PANTHER" id="PTHR30454">
    <property type="entry name" value="4-HYDROXY-3-METHYLBUT-2-EN-1-YL DIPHOSPHATE SYNTHASE"/>
    <property type="match status" value="1"/>
</dbReference>
<comment type="catalytic activity">
    <reaction evidence="7">
        <text>(2E)-4-hydroxy-3-methylbut-2-enyl diphosphate + oxidized [flavodoxin] + H2O + 2 H(+) = 2-C-methyl-D-erythritol 2,4-cyclic diphosphate + reduced [flavodoxin]</text>
        <dbReference type="Rhea" id="RHEA:43604"/>
        <dbReference type="Rhea" id="RHEA-COMP:10622"/>
        <dbReference type="Rhea" id="RHEA-COMP:10623"/>
        <dbReference type="ChEBI" id="CHEBI:15377"/>
        <dbReference type="ChEBI" id="CHEBI:15378"/>
        <dbReference type="ChEBI" id="CHEBI:57618"/>
        <dbReference type="ChEBI" id="CHEBI:58210"/>
        <dbReference type="ChEBI" id="CHEBI:58483"/>
        <dbReference type="ChEBI" id="CHEBI:128753"/>
        <dbReference type="EC" id="1.17.7.3"/>
    </reaction>
</comment>
<comment type="caution">
    <text evidence="10">The sequence shown here is derived from an EMBL/GenBank/DDBJ whole genome shotgun (WGS) entry which is preliminary data.</text>
</comment>
<keyword evidence="5 7" id="KW-0411">Iron-sulfur</keyword>
<dbReference type="InterPro" id="IPR058578">
    <property type="entry name" value="IspG_TIM"/>
</dbReference>
<evidence type="ECO:0000313" key="11">
    <source>
        <dbReference type="Proteomes" id="UP000215931"/>
    </source>
</evidence>
<dbReference type="InterPro" id="IPR016425">
    <property type="entry name" value="IspG_bac"/>
</dbReference>
<evidence type="ECO:0000259" key="8">
    <source>
        <dbReference type="Pfam" id="PF04551"/>
    </source>
</evidence>
<evidence type="ECO:0000256" key="2">
    <source>
        <dbReference type="ARBA" id="ARBA00022723"/>
    </source>
</evidence>
<dbReference type="InterPro" id="IPR004588">
    <property type="entry name" value="IspG_bac-typ"/>
</dbReference>
<evidence type="ECO:0000256" key="4">
    <source>
        <dbReference type="ARBA" id="ARBA00023004"/>
    </source>
</evidence>
<dbReference type="InterPro" id="IPR011005">
    <property type="entry name" value="Dihydropteroate_synth-like_sf"/>
</dbReference>
<dbReference type="Pfam" id="PF04551">
    <property type="entry name" value="GcpE"/>
    <property type="match status" value="1"/>
</dbReference>
<feature type="domain" description="IspG C-terminal" evidence="9">
    <location>
        <begin position="300"/>
        <end position="400"/>
    </location>
</feature>
<comment type="cofactor">
    <cofactor evidence="7">
        <name>[4Fe-4S] cluster</name>
        <dbReference type="ChEBI" id="CHEBI:49883"/>
    </cofactor>
    <text evidence="7">Binds 1 [4Fe-4S] cluster.</text>
</comment>
<keyword evidence="1 7" id="KW-0004">4Fe-4S</keyword>
<evidence type="ECO:0000256" key="1">
    <source>
        <dbReference type="ARBA" id="ARBA00022485"/>
    </source>
</evidence>
<dbReference type="GO" id="GO:0141197">
    <property type="term" value="F:4-hydroxy-3-methylbut-2-enyl-diphosphate synthase activity (flavodoxin)"/>
    <property type="evidence" value="ECO:0007669"/>
    <property type="project" value="UniProtKB-EC"/>
</dbReference>
<dbReference type="GO" id="GO:0046429">
    <property type="term" value="F:4-hydroxy-3-methylbut-2-en-1-yl diphosphate synthase activity (ferredoxin)"/>
    <property type="evidence" value="ECO:0007669"/>
    <property type="project" value="UniProtKB-UniRule"/>
</dbReference>
<evidence type="ECO:0000256" key="3">
    <source>
        <dbReference type="ARBA" id="ARBA00023002"/>
    </source>
</evidence>
<dbReference type="RefSeq" id="WP_095518110.1">
    <property type="nucleotide sequence ID" value="NZ_NPKH01000014.1"/>
</dbReference>
<dbReference type="AlphaFoldDB" id="A0A271KLI6"/>
<dbReference type="PANTHER" id="PTHR30454:SF0">
    <property type="entry name" value="4-HYDROXY-3-METHYLBUT-2-EN-1-YL DIPHOSPHATE SYNTHASE (FERREDOXIN), CHLOROPLASTIC"/>
    <property type="match status" value="1"/>
</dbReference>
<dbReference type="FunFam" id="3.30.413.10:FF:000012">
    <property type="entry name" value="4-hydroxy-3-methylbut-2-en-1-yl diphosphate synthase (flavodoxin)"/>
    <property type="match status" value="1"/>
</dbReference>
<dbReference type="PIRSF" id="PIRSF004640">
    <property type="entry name" value="IspG"/>
    <property type="match status" value="1"/>
</dbReference>
<evidence type="ECO:0000256" key="5">
    <source>
        <dbReference type="ARBA" id="ARBA00023014"/>
    </source>
</evidence>
<evidence type="ECO:0000256" key="6">
    <source>
        <dbReference type="ARBA" id="ARBA00023229"/>
    </source>
</evidence>
<organism evidence="10 11">
    <name type="scientific">Mesorhizobium wenxiniae</name>
    <dbReference type="NCBI Taxonomy" id="2014805"/>
    <lineage>
        <taxon>Bacteria</taxon>
        <taxon>Pseudomonadati</taxon>
        <taxon>Pseudomonadota</taxon>
        <taxon>Alphaproteobacteria</taxon>
        <taxon>Hyphomicrobiales</taxon>
        <taxon>Phyllobacteriaceae</taxon>
        <taxon>Mesorhizobium</taxon>
    </lineage>
</organism>
<keyword evidence="11" id="KW-1185">Reference proteome</keyword>
<dbReference type="InterPro" id="IPR058579">
    <property type="entry name" value="IspG_C"/>
</dbReference>
<dbReference type="GO" id="GO:0051539">
    <property type="term" value="F:4 iron, 4 sulfur cluster binding"/>
    <property type="evidence" value="ECO:0007669"/>
    <property type="project" value="UniProtKB-UniRule"/>
</dbReference>
<accession>A0A271KLI6</accession>
<dbReference type="UniPathway" id="UPA00056">
    <property type="reaction ID" value="UER00096"/>
</dbReference>
<evidence type="ECO:0000313" key="10">
    <source>
        <dbReference type="EMBL" id="PAP96556.1"/>
    </source>
</evidence>
<comment type="pathway">
    <text evidence="7">Isoprenoid biosynthesis; isopentenyl diphosphate biosynthesis via DXP pathway; isopentenyl diphosphate from 1-deoxy-D-xylulose 5-phosphate: step 5/6.</text>
</comment>
<dbReference type="GO" id="GO:0019288">
    <property type="term" value="P:isopentenyl diphosphate biosynthetic process, methylerythritol 4-phosphate pathway"/>
    <property type="evidence" value="ECO:0007669"/>
    <property type="project" value="UniProtKB-UniRule"/>
</dbReference>
<comment type="function">
    <text evidence="7">Converts 2C-methyl-D-erythritol 2,4-cyclodiphosphate (ME-2,4cPP) into 1-hydroxy-2-methyl-2-(E)-butenyl 4-diphosphate.</text>
</comment>
<feature type="binding site" evidence="7">
    <location>
        <position position="349"/>
    </location>
    <ligand>
        <name>[4Fe-4S] cluster</name>
        <dbReference type="ChEBI" id="CHEBI:49883"/>
    </ligand>
</feature>